<dbReference type="EMBL" id="OU892281">
    <property type="protein sequence ID" value="CAG9769134.1"/>
    <property type="molecule type" value="Genomic_DNA"/>
</dbReference>
<organism evidence="8 9">
    <name type="scientific">Ceutorhynchus assimilis</name>
    <name type="common">cabbage seed weevil</name>
    <dbReference type="NCBI Taxonomy" id="467358"/>
    <lineage>
        <taxon>Eukaryota</taxon>
        <taxon>Metazoa</taxon>
        <taxon>Ecdysozoa</taxon>
        <taxon>Arthropoda</taxon>
        <taxon>Hexapoda</taxon>
        <taxon>Insecta</taxon>
        <taxon>Pterygota</taxon>
        <taxon>Neoptera</taxon>
        <taxon>Endopterygota</taxon>
        <taxon>Coleoptera</taxon>
        <taxon>Polyphaga</taxon>
        <taxon>Cucujiformia</taxon>
        <taxon>Curculionidae</taxon>
        <taxon>Ceutorhynchinae</taxon>
        <taxon>Ceutorhynchus</taxon>
    </lineage>
</organism>
<dbReference type="Pfam" id="PF00135">
    <property type="entry name" value="COesterase"/>
    <property type="match status" value="1"/>
</dbReference>
<dbReference type="InterPro" id="IPR050309">
    <property type="entry name" value="Type-B_Carboxylest/Lipase"/>
</dbReference>
<dbReference type="PROSITE" id="PS00122">
    <property type="entry name" value="CARBOXYLESTERASE_B_1"/>
    <property type="match status" value="1"/>
</dbReference>
<dbReference type="InterPro" id="IPR002018">
    <property type="entry name" value="CarbesteraseB"/>
</dbReference>
<keyword evidence="4" id="KW-1015">Disulfide bond</keyword>
<dbReference type="Proteomes" id="UP001152799">
    <property type="component" value="Chromosome 5"/>
</dbReference>
<name>A0A9N9MPX3_9CUCU</name>
<feature type="domain" description="Carboxylesterase type B" evidence="7">
    <location>
        <begin position="21"/>
        <end position="553"/>
    </location>
</feature>
<feature type="signal peptide" evidence="6">
    <location>
        <begin position="1"/>
        <end position="17"/>
    </location>
</feature>
<keyword evidence="6" id="KW-0732">Signal</keyword>
<gene>
    <name evidence="8" type="ORF">CEUTPL_LOCUS9650</name>
</gene>
<accession>A0A9N9MPX3</accession>
<keyword evidence="3 6" id="KW-0378">Hydrolase</keyword>
<feature type="chain" id="PRO_5040543796" description="Carboxylic ester hydrolase" evidence="6">
    <location>
        <begin position="18"/>
        <end position="568"/>
    </location>
</feature>
<dbReference type="AlphaFoldDB" id="A0A9N9MPX3"/>
<evidence type="ECO:0000256" key="4">
    <source>
        <dbReference type="ARBA" id="ARBA00023157"/>
    </source>
</evidence>
<evidence type="ECO:0000256" key="2">
    <source>
        <dbReference type="ARBA" id="ARBA00022487"/>
    </source>
</evidence>
<keyword evidence="9" id="KW-1185">Reference proteome</keyword>
<dbReference type="PROSITE" id="PS00941">
    <property type="entry name" value="CARBOXYLESTERASE_B_2"/>
    <property type="match status" value="1"/>
</dbReference>
<dbReference type="InterPro" id="IPR019826">
    <property type="entry name" value="Carboxylesterase_B_AS"/>
</dbReference>
<dbReference type="SUPFAM" id="SSF53474">
    <property type="entry name" value="alpha/beta-Hydrolases"/>
    <property type="match status" value="1"/>
</dbReference>
<sequence length="568" mass="63654">MLLLNGLLFIFYHVLLSAGIVIDLPHGSVNGTTSRTLAGTKYHSFLAMRYAEPPTDLLRFQPPSPVKAWKGIYDATYEKYICYQIAENSDLENEDCLYINVFTPKNLAANNNESDLVIMAYIHGGGFVSGAGYMSKGSLGPKFFMDANVILVTFNYRLGPLGFLSTGDEVLPGNLGLKDQQLALEWVQGNIAYFGGDPKKVTIFGQSSGGSSVGYHLISPLSQGLFRAAILESGSALSPMAYQRNETYYTLQTIKLINPNYNFTNSTDLLAFLQSVPASDIDLAGYNLTKSSESAAYYQISKGFFYAPIKEVPHNGAFLTEPQYESFASGKYNHLPVLIGNTDEESLALARLGDLSFLSKEYDANPSIMVPFDMHINNENLKIELGSKILNYFAGARFNNDSAKIIKYHSVHDLDKGNVKQAELMALYNPVYFYQFSYSGKMGNNAYSVKGAGKVMHSEELNYIFSRSYSTEIPDNSNLTQFPLADRLVHYRMMSLWTNFAKYLDPTPLGIDEELLQGITWQPIRRCGFKYLDIDENLVMKFGYPKPERYKFWTDLYNNYAVPPLDTF</sequence>
<dbReference type="GO" id="GO:0052689">
    <property type="term" value="F:carboxylic ester hydrolase activity"/>
    <property type="evidence" value="ECO:0007669"/>
    <property type="project" value="UniProtKB-KW"/>
</dbReference>
<dbReference type="InterPro" id="IPR019819">
    <property type="entry name" value="Carboxylesterase_B_CS"/>
</dbReference>
<dbReference type="OrthoDB" id="6846267at2759"/>
<reference evidence="8" key="1">
    <citation type="submission" date="2022-01" db="EMBL/GenBank/DDBJ databases">
        <authorList>
            <person name="King R."/>
        </authorList>
    </citation>
    <scope>NUCLEOTIDE SEQUENCE</scope>
</reference>
<evidence type="ECO:0000313" key="9">
    <source>
        <dbReference type="Proteomes" id="UP001152799"/>
    </source>
</evidence>
<dbReference type="EC" id="3.1.1.-" evidence="6"/>
<keyword evidence="2" id="KW-0719">Serine esterase</keyword>
<evidence type="ECO:0000256" key="5">
    <source>
        <dbReference type="ARBA" id="ARBA00023180"/>
    </source>
</evidence>
<protein>
    <recommendedName>
        <fullName evidence="6">Carboxylic ester hydrolase</fullName>
        <ecNumber evidence="6">3.1.1.-</ecNumber>
    </recommendedName>
</protein>
<dbReference type="InterPro" id="IPR029058">
    <property type="entry name" value="AB_hydrolase_fold"/>
</dbReference>
<evidence type="ECO:0000256" key="3">
    <source>
        <dbReference type="ARBA" id="ARBA00022801"/>
    </source>
</evidence>
<evidence type="ECO:0000313" key="8">
    <source>
        <dbReference type="EMBL" id="CAG9769134.1"/>
    </source>
</evidence>
<evidence type="ECO:0000256" key="6">
    <source>
        <dbReference type="RuleBase" id="RU361235"/>
    </source>
</evidence>
<comment type="similarity">
    <text evidence="1 6">Belongs to the type-B carboxylesterase/lipase family.</text>
</comment>
<dbReference type="PANTHER" id="PTHR11559">
    <property type="entry name" value="CARBOXYLESTERASE"/>
    <property type="match status" value="1"/>
</dbReference>
<proteinExistence type="inferred from homology"/>
<keyword evidence="5" id="KW-0325">Glycoprotein</keyword>
<dbReference type="Gene3D" id="3.40.50.1820">
    <property type="entry name" value="alpha/beta hydrolase"/>
    <property type="match status" value="1"/>
</dbReference>
<evidence type="ECO:0000259" key="7">
    <source>
        <dbReference type="Pfam" id="PF00135"/>
    </source>
</evidence>
<evidence type="ECO:0000256" key="1">
    <source>
        <dbReference type="ARBA" id="ARBA00005964"/>
    </source>
</evidence>